<keyword evidence="8" id="KW-0175">Coiled coil</keyword>
<feature type="transmembrane region" description="Helical" evidence="9">
    <location>
        <begin position="430"/>
        <end position="452"/>
    </location>
</feature>
<dbReference type="GO" id="GO:0007035">
    <property type="term" value="P:vacuolar acidification"/>
    <property type="evidence" value="ECO:0007669"/>
    <property type="project" value="TreeGrafter"/>
</dbReference>
<evidence type="ECO:0000256" key="1">
    <source>
        <dbReference type="ARBA" id="ARBA00004141"/>
    </source>
</evidence>
<comment type="subcellular location">
    <subcellularLocation>
        <location evidence="1">Membrane</location>
        <topology evidence="1">Multi-pass membrane protein</topology>
    </subcellularLocation>
</comment>
<reference evidence="10 11" key="1">
    <citation type="submission" date="2020-07" db="EMBL/GenBank/DDBJ databases">
        <title>Characterization and genome sequencing of isolate MD1, a novel member within the family Lachnospiraceae.</title>
        <authorList>
            <person name="Rettenmaier R."/>
            <person name="Di Bello L."/>
            <person name="Zinser C."/>
            <person name="Scheitz K."/>
            <person name="Liebl W."/>
            <person name="Zverlov V."/>
        </authorList>
    </citation>
    <scope>NUCLEOTIDE SEQUENCE [LARGE SCALE GENOMIC DNA]</scope>
    <source>
        <strain evidence="10 11">MD1</strain>
    </source>
</reference>
<evidence type="ECO:0000256" key="7">
    <source>
        <dbReference type="ARBA" id="ARBA00023136"/>
    </source>
</evidence>
<evidence type="ECO:0000256" key="6">
    <source>
        <dbReference type="ARBA" id="ARBA00023065"/>
    </source>
</evidence>
<dbReference type="GO" id="GO:0033179">
    <property type="term" value="C:proton-transporting V-type ATPase, V0 domain"/>
    <property type="evidence" value="ECO:0007669"/>
    <property type="project" value="InterPro"/>
</dbReference>
<dbReference type="EMBL" id="JACEGA010000001">
    <property type="protein sequence ID" value="MBB2183174.1"/>
    <property type="molecule type" value="Genomic_DNA"/>
</dbReference>
<feature type="transmembrane region" description="Helical" evidence="9">
    <location>
        <begin position="389"/>
        <end position="410"/>
    </location>
</feature>
<name>A0A839K0F6_9FIRM</name>
<keyword evidence="3" id="KW-0813">Transport</keyword>
<organism evidence="10 11">
    <name type="scientific">Variimorphobacter saccharofermentans</name>
    <dbReference type="NCBI Taxonomy" id="2755051"/>
    <lineage>
        <taxon>Bacteria</taxon>
        <taxon>Bacillati</taxon>
        <taxon>Bacillota</taxon>
        <taxon>Clostridia</taxon>
        <taxon>Lachnospirales</taxon>
        <taxon>Lachnospiraceae</taxon>
        <taxon>Variimorphobacter</taxon>
    </lineage>
</organism>
<comment type="caution">
    <text evidence="10">The sequence shown here is derived from an EMBL/GenBank/DDBJ whole genome shotgun (WGS) entry which is preliminary data.</text>
</comment>
<dbReference type="GO" id="GO:0051117">
    <property type="term" value="F:ATPase binding"/>
    <property type="evidence" value="ECO:0007669"/>
    <property type="project" value="TreeGrafter"/>
</dbReference>
<protein>
    <submittedName>
        <fullName evidence="10">ATPase</fullName>
    </submittedName>
</protein>
<dbReference type="PANTHER" id="PTHR11629:SF63">
    <property type="entry name" value="V-TYPE PROTON ATPASE SUBUNIT A"/>
    <property type="match status" value="1"/>
</dbReference>
<accession>A0A839K0F6</accession>
<keyword evidence="11" id="KW-1185">Reference proteome</keyword>
<keyword evidence="4 9" id="KW-0812">Transmembrane</keyword>
<evidence type="ECO:0000256" key="9">
    <source>
        <dbReference type="SAM" id="Phobius"/>
    </source>
</evidence>
<comment type="similarity">
    <text evidence="2">Belongs to the V-ATPase 116 kDa subunit family.</text>
</comment>
<feature type="coiled-coil region" evidence="8">
    <location>
        <begin position="88"/>
        <end position="118"/>
    </location>
</feature>
<dbReference type="InterPro" id="IPR002490">
    <property type="entry name" value="V-ATPase_116kDa_su"/>
</dbReference>
<feature type="transmembrane region" description="Helical" evidence="9">
    <location>
        <begin position="555"/>
        <end position="578"/>
    </location>
</feature>
<evidence type="ECO:0000313" key="11">
    <source>
        <dbReference type="Proteomes" id="UP000574276"/>
    </source>
</evidence>
<feature type="transmembrane region" description="Helical" evidence="9">
    <location>
        <begin position="464"/>
        <end position="486"/>
    </location>
</feature>
<evidence type="ECO:0000313" key="10">
    <source>
        <dbReference type="EMBL" id="MBB2183174.1"/>
    </source>
</evidence>
<evidence type="ECO:0000256" key="4">
    <source>
        <dbReference type="ARBA" id="ARBA00022692"/>
    </source>
</evidence>
<dbReference type="GO" id="GO:0016471">
    <property type="term" value="C:vacuolar proton-transporting V-type ATPase complex"/>
    <property type="evidence" value="ECO:0007669"/>
    <property type="project" value="TreeGrafter"/>
</dbReference>
<evidence type="ECO:0000256" key="2">
    <source>
        <dbReference type="ARBA" id="ARBA00009904"/>
    </source>
</evidence>
<dbReference type="Proteomes" id="UP000574276">
    <property type="component" value="Unassembled WGS sequence"/>
</dbReference>
<dbReference type="PANTHER" id="PTHR11629">
    <property type="entry name" value="VACUOLAR PROTON ATPASES"/>
    <property type="match status" value="1"/>
</dbReference>
<evidence type="ECO:0000256" key="3">
    <source>
        <dbReference type="ARBA" id="ARBA00022448"/>
    </source>
</evidence>
<keyword evidence="5 9" id="KW-1133">Transmembrane helix</keyword>
<keyword evidence="7 9" id="KW-0472">Membrane</keyword>
<feature type="transmembrane region" description="Helical" evidence="9">
    <location>
        <begin position="359"/>
        <end position="382"/>
    </location>
</feature>
<dbReference type="Pfam" id="PF01496">
    <property type="entry name" value="V_ATPase_I"/>
    <property type="match status" value="1"/>
</dbReference>
<feature type="transmembrane region" description="Helical" evidence="9">
    <location>
        <begin position="585"/>
        <end position="608"/>
    </location>
</feature>
<sequence>MIEKMRFLSITGPKYDFDRVVNKYLTKYNIHLENALTELSTSYNLKPFVENNPYKDYLSRSEDLIKKLDPIEFTANELMSPEKAMDVINNASSMLSDLNDKKKELKAHRQTLNDLLIQIEHFRHFEFDIHQMMNFKFIKFRFGKVPHEFYTRFAKYVYDNLNTVFYECERDKDFVWGIYFVPAVDSDKIDAIYASLHFERIKLPDAYEGTPDESYLTITAKIGEINNELNSIYSSIKNRLGEMSHDLLLAHHTLTVLSKNFDVRKMAACTRDKGKNDVFYIICGWITEKDSYSLLKEAKEDPLVYCLCDEETADEEKKPPTKLKNFRLFKPFEMFIKMYGLPAYNEIDPTSFVAITYSIIFGIMFGDVGQGLCLVIGGALLYKFKKMNIAAIISLAGIFSTVFGFMYGSIFGFEEIITPIWLSPRDNVMTVLFTAVGFGVFLIITAMIINIINGIKAKDWGRVFFDTNGVAGLLFYASLIGSIVLIFTGYPLPGAIIMAIFLGLPLLLIFFKEPLTHIVEKKTRIFPEHKAMFIMETVFEMFEVLLSYVTNTISFLRVGAFALSHAGMMAVVMLLAGADNGSPNIIVLILGNIIVSAMEGLIVGIQVLRLEYYEMFSRFYHGTGKEFKPYKGN</sequence>
<feature type="transmembrane region" description="Helical" evidence="9">
    <location>
        <begin position="492"/>
        <end position="511"/>
    </location>
</feature>
<gene>
    <name evidence="10" type="ORF">H0486_09815</name>
</gene>
<dbReference type="RefSeq" id="WP_228352853.1">
    <property type="nucleotide sequence ID" value="NZ_JACEGA010000001.1"/>
</dbReference>
<evidence type="ECO:0000256" key="5">
    <source>
        <dbReference type="ARBA" id="ARBA00022989"/>
    </source>
</evidence>
<dbReference type="AlphaFoldDB" id="A0A839K0F6"/>
<evidence type="ECO:0000256" key="8">
    <source>
        <dbReference type="SAM" id="Coils"/>
    </source>
</evidence>
<dbReference type="GO" id="GO:0046961">
    <property type="term" value="F:proton-transporting ATPase activity, rotational mechanism"/>
    <property type="evidence" value="ECO:0007669"/>
    <property type="project" value="InterPro"/>
</dbReference>
<keyword evidence="6" id="KW-0406">Ion transport</keyword>
<proteinExistence type="inferred from homology"/>